<name>A0A3D4SXL9_9CORY</name>
<evidence type="ECO:0008006" key="4">
    <source>
        <dbReference type="Google" id="ProtNLM"/>
    </source>
</evidence>
<reference evidence="2 3" key="1">
    <citation type="journal article" date="2018" name="Nat. Biotechnol.">
        <title>A standardized bacterial taxonomy based on genome phylogeny substantially revises the tree of life.</title>
        <authorList>
            <person name="Parks D.H."/>
            <person name="Chuvochina M."/>
            <person name="Waite D.W."/>
            <person name="Rinke C."/>
            <person name="Skarshewski A."/>
            <person name="Chaumeil P.A."/>
            <person name="Hugenholtz P."/>
        </authorList>
    </citation>
    <scope>NUCLEOTIDE SEQUENCE [LARGE SCALE GENOMIC DNA]</scope>
    <source>
        <strain evidence="2">UBA11247</strain>
    </source>
</reference>
<comment type="caution">
    <text evidence="2">The sequence shown here is derived from an EMBL/GenBank/DDBJ whole genome shotgun (WGS) entry which is preliminary data.</text>
</comment>
<organism evidence="2 3">
    <name type="scientific">Corynebacterium nuruki</name>
    <dbReference type="NCBI Taxonomy" id="1032851"/>
    <lineage>
        <taxon>Bacteria</taxon>
        <taxon>Bacillati</taxon>
        <taxon>Actinomycetota</taxon>
        <taxon>Actinomycetes</taxon>
        <taxon>Mycobacteriales</taxon>
        <taxon>Corynebacteriaceae</taxon>
        <taxon>Corynebacterium</taxon>
    </lineage>
</organism>
<accession>A0A3D4SXL9</accession>
<evidence type="ECO:0000313" key="3">
    <source>
        <dbReference type="Proteomes" id="UP000261739"/>
    </source>
</evidence>
<evidence type="ECO:0000256" key="1">
    <source>
        <dbReference type="SAM" id="MobiDB-lite"/>
    </source>
</evidence>
<feature type="region of interest" description="Disordered" evidence="1">
    <location>
        <begin position="23"/>
        <end position="88"/>
    </location>
</feature>
<dbReference type="EMBL" id="DQID01000121">
    <property type="protein sequence ID" value="HCT14019.1"/>
    <property type="molecule type" value="Genomic_DNA"/>
</dbReference>
<feature type="compositionally biased region" description="Acidic residues" evidence="1">
    <location>
        <begin position="73"/>
        <end position="87"/>
    </location>
</feature>
<feature type="non-terminal residue" evidence="2">
    <location>
        <position position="1"/>
    </location>
</feature>
<dbReference type="Proteomes" id="UP000261739">
    <property type="component" value="Unassembled WGS sequence"/>
</dbReference>
<evidence type="ECO:0000313" key="2">
    <source>
        <dbReference type="EMBL" id="HCT14019.1"/>
    </source>
</evidence>
<sequence length="163" mass="17318">TVAVSNRQLSRVIDLLDDAGITVGIDGDNPGRSRGPQLSTVPDPAHPRPVRANVEEQLAGSVEAFRRSREAASDTDADPDGTGETDTDIVRDPHAIMAALRDAYDHGTRVEISYVNADGGAVQEWISVVTMSPVSIVGVSERDGTSLQIRPHRVAWVGVPTTA</sequence>
<gene>
    <name evidence="2" type="ORF">DIW82_04265</name>
</gene>
<dbReference type="AlphaFoldDB" id="A0A3D4SXL9"/>
<proteinExistence type="predicted"/>
<protein>
    <recommendedName>
        <fullName evidence="4">WYL domain-containing protein</fullName>
    </recommendedName>
</protein>